<evidence type="ECO:0000313" key="1">
    <source>
        <dbReference type="EMBL" id="KAJ7701215.1"/>
    </source>
</evidence>
<sequence>MDIPTELVRSADFWFNDGTVVLQVEKMLYRVYRGLLASHSTVFHDTFSIPQPAEGAIEIEGCPVVQLHDKERDFTRFLKALHHCGSYKTCAVSGFSELKSILLLSDKYDVAVLRDSMTSILSDLYPTSLGKWTDRKLHRPPGYSSYIPPRDHVSALNVAVKMNMRSILPAIMYDICTRSELEAIVFGMGQTRLKIEKQEYRKICIAAIPSLMKAQRRALGYLKPSSLDDECEDRASCDAECLRWFALDLGDEDFDPLDDSNSTEWENFAVCPSCLESAKAAWSAVCENLWDDLPRIFDVGTWDNLLLA</sequence>
<name>A0AAD7DW81_MYCRO</name>
<evidence type="ECO:0000313" key="2">
    <source>
        <dbReference type="Proteomes" id="UP001221757"/>
    </source>
</evidence>
<gene>
    <name evidence="1" type="ORF">B0H17DRAFT_924902</name>
</gene>
<dbReference type="Proteomes" id="UP001221757">
    <property type="component" value="Unassembled WGS sequence"/>
</dbReference>
<comment type="caution">
    <text evidence="1">The sequence shown here is derived from an EMBL/GenBank/DDBJ whole genome shotgun (WGS) entry which is preliminary data.</text>
</comment>
<evidence type="ECO:0008006" key="3">
    <source>
        <dbReference type="Google" id="ProtNLM"/>
    </source>
</evidence>
<dbReference type="InterPro" id="IPR011333">
    <property type="entry name" value="SKP1/BTB/POZ_sf"/>
</dbReference>
<accession>A0AAD7DW81</accession>
<dbReference type="Gene3D" id="3.30.710.10">
    <property type="entry name" value="Potassium Channel Kv1.1, Chain A"/>
    <property type="match status" value="1"/>
</dbReference>
<proteinExistence type="predicted"/>
<keyword evidence="2" id="KW-1185">Reference proteome</keyword>
<organism evidence="1 2">
    <name type="scientific">Mycena rosella</name>
    <name type="common">Pink bonnet</name>
    <name type="synonym">Agaricus rosellus</name>
    <dbReference type="NCBI Taxonomy" id="1033263"/>
    <lineage>
        <taxon>Eukaryota</taxon>
        <taxon>Fungi</taxon>
        <taxon>Dikarya</taxon>
        <taxon>Basidiomycota</taxon>
        <taxon>Agaricomycotina</taxon>
        <taxon>Agaricomycetes</taxon>
        <taxon>Agaricomycetidae</taxon>
        <taxon>Agaricales</taxon>
        <taxon>Marasmiineae</taxon>
        <taxon>Mycenaceae</taxon>
        <taxon>Mycena</taxon>
    </lineage>
</organism>
<dbReference type="EMBL" id="JARKIE010000018">
    <property type="protein sequence ID" value="KAJ7701215.1"/>
    <property type="molecule type" value="Genomic_DNA"/>
</dbReference>
<reference evidence="1" key="1">
    <citation type="submission" date="2023-03" db="EMBL/GenBank/DDBJ databases">
        <title>Massive genome expansion in bonnet fungi (Mycena s.s.) driven by repeated elements and novel gene families across ecological guilds.</title>
        <authorList>
            <consortium name="Lawrence Berkeley National Laboratory"/>
            <person name="Harder C.B."/>
            <person name="Miyauchi S."/>
            <person name="Viragh M."/>
            <person name="Kuo A."/>
            <person name="Thoen E."/>
            <person name="Andreopoulos B."/>
            <person name="Lu D."/>
            <person name="Skrede I."/>
            <person name="Drula E."/>
            <person name="Henrissat B."/>
            <person name="Morin E."/>
            <person name="Kohler A."/>
            <person name="Barry K."/>
            <person name="LaButti K."/>
            <person name="Morin E."/>
            <person name="Salamov A."/>
            <person name="Lipzen A."/>
            <person name="Mereny Z."/>
            <person name="Hegedus B."/>
            <person name="Baldrian P."/>
            <person name="Stursova M."/>
            <person name="Weitz H."/>
            <person name="Taylor A."/>
            <person name="Grigoriev I.V."/>
            <person name="Nagy L.G."/>
            <person name="Martin F."/>
            <person name="Kauserud H."/>
        </authorList>
    </citation>
    <scope>NUCLEOTIDE SEQUENCE</scope>
    <source>
        <strain evidence="1">CBHHK067</strain>
    </source>
</reference>
<dbReference type="AlphaFoldDB" id="A0AAD7DW81"/>
<protein>
    <recommendedName>
        <fullName evidence="3">BTB domain-containing protein</fullName>
    </recommendedName>
</protein>
<dbReference type="SUPFAM" id="SSF54695">
    <property type="entry name" value="POZ domain"/>
    <property type="match status" value="1"/>
</dbReference>